<reference evidence="1 2" key="1">
    <citation type="submission" date="2014-03" db="EMBL/GenBank/DDBJ databases">
        <title>Draft genome of the hookworm Oesophagostomum dentatum.</title>
        <authorList>
            <person name="Mitreva M."/>
        </authorList>
    </citation>
    <scope>NUCLEOTIDE SEQUENCE [LARGE SCALE GENOMIC DNA]</scope>
    <source>
        <strain evidence="1 2">OD-Hann</strain>
    </source>
</reference>
<sequence length="264" mass="28477">YSYGLKRAFQASTLPAPALQVTSTTTKPRIRPISHHVAPPLAPPIQNSFSISAPAQKETGQFAVLPISPAQVSSNHRSNLPQGFLAERPSVFQPMIRTTTSAPLAIIRTQSGTTLPTPIVAQTKPPPSIQDLISGVAGQPILEGQLKYLAKKFGFDRMSGEQAARRLGQIQRVLAGLKQGENPSDKSPILPVNAKELNSIPPDLISKFASLLPSSRSINGALTNRITQFVAPPSHGDDSKPFSRNNMDFVIQNAYNAYMNQARP</sequence>
<dbReference type="AlphaFoldDB" id="A0A0B1RS30"/>
<name>A0A0B1RS30_OESDE</name>
<dbReference type="Proteomes" id="UP000053660">
    <property type="component" value="Unassembled WGS sequence"/>
</dbReference>
<organism evidence="1 2">
    <name type="scientific">Oesophagostomum dentatum</name>
    <name type="common">Nodular worm</name>
    <dbReference type="NCBI Taxonomy" id="61180"/>
    <lineage>
        <taxon>Eukaryota</taxon>
        <taxon>Metazoa</taxon>
        <taxon>Ecdysozoa</taxon>
        <taxon>Nematoda</taxon>
        <taxon>Chromadorea</taxon>
        <taxon>Rhabditida</taxon>
        <taxon>Rhabditina</taxon>
        <taxon>Rhabditomorpha</taxon>
        <taxon>Strongyloidea</taxon>
        <taxon>Strongylidae</taxon>
        <taxon>Oesophagostomum</taxon>
    </lineage>
</organism>
<protein>
    <submittedName>
        <fullName evidence="1">Uncharacterized protein</fullName>
    </submittedName>
</protein>
<proteinExistence type="predicted"/>
<evidence type="ECO:0000313" key="2">
    <source>
        <dbReference type="Proteomes" id="UP000053660"/>
    </source>
</evidence>
<gene>
    <name evidence="1" type="ORF">OESDEN_24510</name>
</gene>
<feature type="non-terminal residue" evidence="1">
    <location>
        <position position="1"/>
    </location>
</feature>
<accession>A0A0B1RS30</accession>
<dbReference type="OrthoDB" id="5807587at2759"/>
<keyword evidence="2" id="KW-1185">Reference proteome</keyword>
<evidence type="ECO:0000313" key="1">
    <source>
        <dbReference type="EMBL" id="KHJ75873.1"/>
    </source>
</evidence>
<dbReference type="EMBL" id="KN612318">
    <property type="protein sequence ID" value="KHJ75873.1"/>
    <property type="molecule type" value="Genomic_DNA"/>
</dbReference>